<protein>
    <submittedName>
        <fullName evidence="2">Uncharacterized protein</fullName>
    </submittedName>
</protein>
<organism evidence="2 3">
    <name type="scientific">Periconia digitata</name>
    <dbReference type="NCBI Taxonomy" id="1303443"/>
    <lineage>
        <taxon>Eukaryota</taxon>
        <taxon>Fungi</taxon>
        <taxon>Dikarya</taxon>
        <taxon>Ascomycota</taxon>
        <taxon>Pezizomycotina</taxon>
        <taxon>Dothideomycetes</taxon>
        <taxon>Pleosporomycetidae</taxon>
        <taxon>Pleosporales</taxon>
        <taxon>Massarineae</taxon>
        <taxon>Periconiaceae</taxon>
        <taxon>Periconia</taxon>
    </lineage>
</organism>
<accession>A0A9W4UWG0</accession>
<evidence type="ECO:0000313" key="3">
    <source>
        <dbReference type="Proteomes" id="UP001152607"/>
    </source>
</evidence>
<dbReference type="AlphaFoldDB" id="A0A9W4UWG0"/>
<feature type="region of interest" description="Disordered" evidence="1">
    <location>
        <begin position="1"/>
        <end position="23"/>
    </location>
</feature>
<evidence type="ECO:0000256" key="1">
    <source>
        <dbReference type="SAM" id="MobiDB-lite"/>
    </source>
</evidence>
<name>A0A9W4UWG0_9PLEO</name>
<keyword evidence="3" id="KW-1185">Reference proteome</keyword>
<sequence>MESRSRRLKTTSSVPSRSIAQGPPLHATCPSTPACMHHHHHVHFAFASRLTTTLCALAHRQSRLSHSSSTMLSLCLLHAPCSAEAPSISGLELLCSLLEPLFLLHHQQCMPISSSRSSASNSGHLDRSNIDASDISLGATTQQSITSSFSRSHHPNRPQVLSASLVAAF</sequence>
<dbReference type="EMBL" id="CAOQHR010000012">
    <property type="protein sequence ID" value="CAI6341957.1"/>
    <property type="molecule type" value="Genomic_DNA"/>
</dbReference>
<evidence type="ECO:0000313" key="2">
    <source>
        <dbReference type="EMBL" id="CAI6341957.1"/>
    </source>
</evidence>
<proteinExistence type="predicted"/>
<comment type="caution">
    <text evidence="2">The sequence shown here is derived from an EMBL/GenBank/DDBJ whole genome shotgun (WGS) entry which is preliminary data.</text>
</comment>
<feature type="compositionally biased region" description="Polar residues" evidence="1">
    <location>
        <begin position="10"/>
        <end position="19"/>
    </location>
</feature>
<gene>
    <name evidence="2" type="ORF">PDIGIT_LOCUS15158</name>
</gene>
<reference evidence="2" key="1">
    <citation type="submission" date="2023-01" db="EMBL/GenBank/DDBJ databases">
        <authorList>
            <person name="Van Ghelder C."/>
            <person name="Rancurel C."/>
        </authorList>
    </citation>
    <scope>NUCLEOTIDE SEQUENCE</scope>
    <source>
        <strain evidence="2">CNCM I-4278</strain>
    </source>
</reference>
<dbReference type="Proteomes" id="UP001152607">
    <property type="component" value="Unassembled WGS sequence"/>
</dbReference>